<dbReference type="NCBIfam" id="TIGR02937">
    <property type="entry name" value="sigma70-ECF"/>
    <property type="match status" value="1"/>
</dbReference>
<dbReference type="RefSeq" id="WP_121249848.1">
    <property type="nucleotide sequence ID" value="NZ_RBIL01000001.1"/>
</dbReference>
<dbReference type="SUPFAM" id="SSF88946">
    <property type="entry name" value="Sigma2 domain of RNA polymerase sigma factors"/>
    <property type="match status" value="1"/>
</dbReference>
<accession>A0A660LE93</accession>
<feature type="domain" description="RNA polymerase sigma-70 region 2" evidence="6">
    <location>
        <begin position="30"/>
        <end position="95"/>
    </location>
</feature>
<dbReference type="EMBL" id="RBIL01000001">
    <property type="protein sequence ID" value="RKQ92123.1"/>
    <property type="molecule type" value="Genomic_DNA"/>
</dbReference>
<dbReference type="Pfam" id="PF04542">
    <property type="entry name" value="Sigma70_r2"/>
    <property type="match status" value="1"/>
</dbReference>
<evidence type="ECO:0000259" key="7">
    <source>
        <dbReference type="Pfam" id="PF08239"/>
    </source>
</evidence>
<dbReference type="Pfam" id="PF08239">
    <property type="entry name" value="SH3_3"/>
    <property type="match status" value="1"/>
</dbReference>
<organism evidence="9 10">
    <name type="scientific">Solirubrobacter pauli</name>
    <dbReference type="NCBI Taxonomy" id="166793"/>
    <lineage>
        <taxon>Bacteria</taxon>
        <taxon>Bacillati</taxon>
        <taxon>Actinomycetota</taxon>
        <taxon>Thermoleophilia</taxon>
        <taxon>Solirubrobacterales</taxon>
        <taxon>Solirubrobacteraceae</taxon>
        <taxon>Solirubrobacter</taxon>
    </lineage>
</organism>
<evidence type="ECO:0000256" key="1">
    <source>
        <dbReference type="ARBA" id="ARBA00010641"/>
    </source>
</evidence>
<dbReference type="SUPFAM" id="SSF88659">
    <property type="entry name" value="Sigma3 and sigma4 domains of RNA polymerase sigma factors"/>
    <property type="match status" value="1"/>
</dbReference>
<comment type="similarity">
    <text evidence="1">Belongs to the sigma-70 factor family. ECF subfamily.</text>
</comment>
<dbReference type="GO" id="GO:0003677">
    <property type="term" value="F:DNA binding"/>
    <property type="evidence" value="ECO:0007669"/>
    <property type="project" value="UniProtKB-KW"/>
</dbReference>
<dbReference type="GO" id="GO:0016987">
    <property type="term" value="F:sigma factor activity"/>
    <property type="evidence" value="ECO:0007669"/>
    <property type="project" value="UniProtKB-KW"/>
</dbReference>
<keyword evidence="3" id="KW-0731">Sigma factor</keyword>
<keyword evidence="5" id="KW-0804">Transcription</keyword>
<gene>
    <name evidence="9" type="ORF">C8N24_1962</name>
</gene>
<dbReference type="InterPro" id="IPR003646">
    <property type="entry name" value="SH3-like_bac-type"/>
</dbReference>
<dbReference type="InterPro" id="IPR013324">
    <property type="entry name" value="RNA_pol_sigma_r3/r4-like"/>
</dbReference>
<dbReference type="Proteomes" id="UP000278962">
    <property type="component" value="Unassembled WGS sequence"/>
</dbReference>
<reference evidence="9 10" key="1">
    <citation type="submission" date="2018-10" db="EMBL/GenBank/DDBJ databases">
        <title>Genomic Encyclopedia of Archaeal and Bacterial Type Strains, Phase II (KMG-II): from individual species to whole genera.</title>
        <authorList>
            <person name="Goeker M."/>
        </authorList>
    </citation>
    <scope>NUCLEOTIDE SEQUENCE [LARGE SCALE GENOMIC DNA]</scope>
    <source>
        <strain evidence="9 10">DSM 14954</strain>
    </source>
</reference>
<dbReference type="Pfam" id="PF08281">
    <property type="entry name" value="Sigma70_r4_2"/>
    <property type="match status" value="1"/>
</dbReference>
<comment type="caution">
    <text evidence="9">The sequence shown here is derived from an EMBL/GenBank/DDBJ whole genome shotgun (WGS) entry which is preliminary data.</text>
</comment>
<feature type="domain" description="SH3b" evidence="7">
    <location>
        <begin position="416"/>
        <end position="462"/>
    </location>
</feature>
<dbReference type="OrthoDB" id="9780326at2"/>
<evidence type="ECO:0000313" key="9">
    <source>
        <dbReference type="EMBL" id="RKQ92123.1"/>
    </source>
</evidence>
<evidence type="ECO:0000256" key="2">
    <source>
        <dbReference type="ARBA" id="ARBA00023015"/>
    </source>
</evidence>
<dbReference type="GO" id="GO:0006352">
    <property type="term" value="P:DNA-templated transcription initiation"/>
    <property type="evidence" value="ECO:0007669"/>
    <property type="project" value="InterPro"/>
</dbReference>
<dbReference type="InterPro" id="IPR014284">
    <property type="entry name" value="RNA_pol_sigma-70_dom"/>
</dbReference>
<dbReference type="InterPro" id="IPR013325">
    <property type="entry name" value="RNA_pol_sigma_r2"/>
</dbReference>
<evidence type="ECO:0000256" key="4">
    <source>
        <dbReference type="ARBA" id="ARBA00023125"/>
    </source>
</evidence>
<dbReference type="PANTHER" id="PTHR43133">
    <property type="entry name" value="RNA POLYMERASE ECF-TYPE SIGMA FACTO"/>
    <property type="match status" value="1"/>
</dbReference>
<evidence type="ECO:0000259" key="6">
    <source>
        <dbReference type="Pfam" id="PF04542"/>
    </source>
</evidence>
<evidence type="ECO:0000259" key="8">
    <source>
        <dbReference type="Pfam" id="PF08281"/>
    </source>
</evidence>
<dbReference type="AlphaFoldDB" id="A0A660LE93"/>
<feature type="domain" description="RNA polymerase sigma factor 70 region 4 type 2" evidence="8">
    <location>
        <begin position="131"/>
        <end position="175"/>
    </location>
</feature>
<evidence type="ECO:0000256" key="3">
    <source>
        <dbReference type="ARBA" id="ARBA00023082"/>
    </source>
</evidence>
<dbReference type="InterPro" id="IPR039425">
    <property type="entry name" value="RNA_pol_sigma-70-like"/>
</dbReference>
<dbReference type="Gene3D" id="2.30.30.40">
    <property type="entry name" value="SH3 Domains"/>
    <property type="match status" value="1"/>
</dbReference>
<evidence type="ECO:0000256" key="5">
    <source>
        <dbReference type="ARBA" id="ARBA00023163"/>
    </source>
</evidence>
<sequence length="473" mass="50512">MAVEVRRIADDELVRRLRAGDDAAFDVIHQRYAKRLERYAARMLGGRRQHAEDVVQEALIRAHRAIQRDHEPLHLASWLHRLVRNCSLDELSRARFAPIAVEDPEPAGPLSPSPHMVLEQRDAVHGLLADIAALPAAQRHALLRRELDGLGHDELALELGVTPQASKQLVHRARLNVIKGREARDTSCLTVQGDLLAAHDARRRASAATYRHLVTCRACRALREQLRTVRRGTLALVPPLGLGFLLGGLAIKLGPSGKAAGGFAAFAATASLAAPLVLLPGDPSPVTVRSPAVPGGALPAGAPLPSGTAMVSRALTFTPGQRPPATVALTCPEGTRIAGMLPPQGVRIGVGYAPGTIAGTGRVARLVFERKTVARAGTMIVGTLCRRADARGSVLADGAQAATAQPWTRACATHRYLRVRPRPDAATAGSLRAQQPVQVKALEDGWARVRTDTGERGWVTADALCEEALVSNR</sequence>
<proteinExistence type="inferred from homology"/>
<dbReference type="Gene3D" id="1.10.10.10">
    <property type="entry name" value="Winged helix-like DNA-binding domain superfamily/Winged helix DNA-binding domain"/>
    <property type="match status" value="1"/>
</dbReference>
<keyword evidence="10" id="KW-1185">Reference proteome</keyword>
<name>A0A660LE93_9ACTN</name>
<dbReference type="InterPro" id="IPR036388">
    <property type="entry name" value="WH-like_DNA-bd_sf"/>
</dbReference>
<protein>
    <submittedName>
        <fullName evidence="9">RNA polymerase sigma factor (Sigma-70 family)</fullName>
    </submittedName>
</protein>
<evidence type="ECO:0000313" key="10">
    <source>
        <dbReference type="Proteomes" id="UP000278962"/>
    </source>
</evidence>
<dbReference type="InterPro" id="IPR013249">
    <property type="entry name" value="RNA_pol_sigma70_r4_t2"/>
</dbReference>
<dbReference type="InterPro" id="IPR007627">
    <property type="entry name" value="RNA_pol_sigma70_r2"/>
</dbReference>
<dbReference type="Gene3D" id="1.10.1740.10">
    <property type="match status" value="1"/>
</dbReference>
<keyword evidence="4" id="KW-0238">DNA-binding</keyword>
<dbReference type="PANTHER" id="PTHR43133:SF8">
    <property type="entry name" value="RNA POLYMERASE SIGMA FACTOR HI_1459-RELATED"/>
    <property type="match status" value="1"/>
</dbReference>
<keyword evidence="2" id="KW-0805">Transcription regulation</keyword>